<dbReference type="OrthoDB" id="6372058at2"/>
<reference evidence="3 4" key="2">
    <citation type="submission" date="2018-06" db="EMBL/GenBank/DDBJ databases">
        <title>Marinobactersediminissp. nov, a moderately halophilic bacterium isolated from marine solar saltern.</title>
        <authorList>
            <person name="Zhang Y."/>
        </authorList>
    </citation>
    <scope>NUCLEOTIDE SEQUENCE [LARGE SCALE GENOMIC DNA]</scope>
    <source>
        <strain evidence="3 4">F01</strain>
    </source>
</reference>
<dbReference type="AlphaFoldDB" id="A0A2V3ZGB6"/>
<evidence type="ECO:0000259" key="2">
    <source>
        <dbReference type="Pfam" id="PF13240"/>
    </source>
</evidence>
<reference evidence="4" key="1">
    <citation type="submission" date="2018-05" db="EMBL/GenBank/DDBJ databases">
        <authorList>
            <person name="Lu D."/>
        </authorList>
    </citation>
    <scope>NUCLEOTIDE SEQUENCE [LARGE SCALE GENOMIC DNA]</scope>
    <source>
        <strain evidence="4">F01</strain>
    </source>
</reference>
<accession>A0A2V3ZGB6</accession>
<dbReference type="Pfam" id="PF13240">
    <property type="entry name" value="Zn_Ribbon_1"/>
    <property type="match status" value="1"/>
</dbReference>
<keyword evidence="1" id="KW-0812">Transmembrane</keyword>
<proteinExistence type="predicted"/>
<dbReference type="Proteomes" id="UP000253987">
    <property type="component" value="Unassembled WGS sequence"/>
</dbReference>
<comment type="caution">
    <text evidence="3">The sequence shown here is derived from an EMBL/GenBank/DDBJ whole genome shotgun (WGS) entry which is preliminary data.</text>
</comment>
<keyword evidence="4" id="KW-1185">Reference proteome</keyword>
<feature type="transmembrane region" description="Helical" evidence="1">
    <location>
        <begin position="34"/>
        <end position="56"/>
    </location>
</feature>
<evidence type="ECO:0000313" key="3">
    <source>
        <dbReference type="EMBL" id="PXX89653.1"/>
    </source>
</evidence>
<gene>
    <name evidence="3" type="ORF">DIT71_14145</name>
</gene>
<evidence type="ECO:0000313" key="4">
    <source>
        <dbReference type="Proteomes" id="UP000253987"/>
    </source>
</evidence>
<evidence type="ECO:0000256" key="1">
    <source>
        <dbReference type="SAM" id="Phobius"/>
    </source>
</evidence>
<name>A0A2V3ZGB6_9GAMM</name>
<keyword evidence="1" id="KW-0472">Membrane</keyword>
<dbReference type="EMBL" id="QFWX01000006">
    <property type="protein sequence ID" value="PXX89653.1"/>
    <property type="molecule type" value="Genomic_DNA"/>
</dbReference>
<dbReference type="RefSeq" id="WP_114613867.1">
    <property type="nucleotide sequence ID" value="NZ_QFWX01000006.1"/>
</dbReference>
<keyword evidence="1" id="KW-1133">Transmembrane helix</keyword>
<dbReference type="InterPro" id="IPR026870">
    <property type="entry name" value="Zinc_ribbon_dom"/>
</dbReference>
<protein>
    <recommendedName>
        <fullName evidence="2">Zinc-ribbon domain-containing protein</fullName>
    </recommendedName>
</protein>
<organism evidence="3 4">
    <name type="scientific">Marinobacter vulgaris</name>
    <dbReference type="NCBI Taxonomy" id="1928331"/>
    <lineage>
        <taxon>Bacteria</taxon>
        <taxon>Pseudomonadati</taxon>
        <taxon>Pseudomonadota</taxon>
        <taxon>Gammaproteobacteria</taxon>
        <taxon>Pseudomonadales</taxon>
        <taxon>Marinobacteraceae</taxon>
        <taxon>Marinobacter</taxon>
    </lineage>
</organism>
<feature type="domain" description="Zinc-ribbon" evidence="2">
    <location>
        <begin position="6"/>
        <end position="25"/>
    </location>
</feature>
<sequence length="72" mass="7347">MAKNICSNCGNSIPAGSKKCPECGSLQTSRFKMILGAATVLIAALVIVIGAVFIIAKDEPANPAGDTTEINP</sequence>